<sequence>MGARGKKSASELNVVSINAMPPRPEPPPFLNIEQAEEWRAVVKRMPQDWFKRETWALLESFCRHVCMARRIAEQIDRVLDEPTVKTASFDKLLRMQARESASIVQLATKMRLAQQSSYCAKTAATAKDQRGSTHLWDDPEDPAREFLD</sequence>
<feature type="compositionally biased region" description="Basic and acidic residues" evidence="1">
    <location>
        <begin position="127"/>
        <end position="148"/>
    </location>
</feature>
<organism evidence="2 3">
    <name type="scientific">Hyphococcus aureus</name>
    <dbReference type="NCBI Taxonomy" id="2666033"/>
    <lineage>
        <taxon>Bacteria</taxon>
        <taxon>Pseudomonadati</taxon>
        <taxon>Pseudomonadota</taxon>
        <taxon>Alphaproteobacteria</taxon>
        <taxon>Parvularculales</taxon>
        <taxon>Parvularculaceae</taxon>
        <taxon>Hyphococcus</taxon>
    </lineage>
</organism>
<feature type="region of interest" description="Disordered" evidence="1">
    <location>
        <begin position="124"/>
        <end position="148"/>
    </location>
</feature>
<name>A0ABW1L0A7_9PROT</name>
<evidence type="ECO:0008006" key="4">
    <source>
        <dbReference type="Google" id="ProtNLM"/>
    </source>
</evidence>
<evidence type="ECO:0000313" key="3">
    <source>
        <dbReference type="Proteomes" id="UP001596116"/>
    </source>
</evidence>
<accession>A0ABW1L0A7</accession>
<proteinExistence type="predicted"/>
<reference evidence="2 3" key="1">
    <citation type="submission" date="2024-09" db="EMBL/GenBank/DDBJ databases">
        <authorList>
            <person name="Zhang Z.-H."/>
        </authorList>
    </citation>
    <scope>NUCLEOTIDE SEQUENCE [LARGE SCALE GENOMIC DNA]</scope>
    <source>
        <strain evidence="2 3">HHTR114</strain>
    </source>
</reference>
<gene>
    <name evidence="2" type="ORF">ACFMB1_19515</name>
</gene>
<protein>
    <recommendedName>
        <fullName evidence="4">Phage terminase small subunit P27 family</fullName>
    </recommendedName>
</protein>
<evidence type="ECO:0000313" key="2">
    <source>
        <dbReference type="EMBL" id="MFC6037750.1"/>
    </source>
</evidence>
<comment type="caution">
    <text evidence="2">The sequence shown here is derived from an EMBL/GenBank/DDBJ whole genome shotgun (WGS) entry which is preliminary data.</text>
</comment>
<dbReference type="Proteomes" id="UP001596116">
    <property type="component" value="Unassembled WGS sequence"/>
</dbReference>
<keyword evidence="3" id="KW-1185">Reference proteome</keyword>
<evidence type="ECO:0000256" key="1">
    <source>
        <dbReference type="SAM" id="MobiDB-lite"/>
    </source>
</evidence>
<dbReference type="RefSeq" id="WP_379880857.1">
    <property type="nucleotide sequence ID" value="NZ_JBHPON010000003.1"/>
</dbReference>
<dbReference type="EMBL" id="JBHPON010000003">
    <property type="protein sequence ID" value="MFC6037750.1"/>
    <property type="molecule type" value="Genomic_DNA"/>
</dbReference>